<keyword evidence="3" id="KW-1185">Reference proteome</keyword>
<comment type="caution">
    <text evidence="2">The sequence shown here is derived from an EMBL/GenBank/DDBJ whole genome shotgun (WGS) entry which is preliminary data.</text>
</comment>
<dbReference type="EMBL" id="BSXT01001605">
    <property type="protein sequence ID" value="GMF43919.1"/>
    <property type="molecule type" value="Genomic_DNA"/>
</dbReference>
<evidence type="ECO:0000313" key="3">
    <source>
        <dbReference type="Proteomes" id="UP001165121"/>
    </source>
</evidence>
<proteinExistence type="predicted"/>
<gene>
    <name evidence="2" type="ORF">Pfra01_001507200</name>
</gene>
<evidence type="ECO:0000313" key="2">
    <source>
        <dbReference type="EMBL" id="GMF43919.1"/>
    </source>
</evidence>
<name>A0A9W7CUN7_9STRA</name>
<sequence length="318" mass="36039">MLARMIYWHKLDSTSWSQVGTTRRPRLFSKISTIVRRSGGELKVSRLDEAREIAEALFSDVGGGAFDDGDDVRDENFDPSFSEGGSSRRTTPPRAVKRRQSVTSDSGASIAGASGAPIMPPAKKRRPSQERTQSPLARKKDAQLTTDELHVIETPIRGVLSWRHHGVLMKFFPGTTRAVEQTTRFSDYHPNMSNPEVVEVVRERWDPDAMTKLYKTKPWDAMFDGRSKYLVLHSRTDVSSPFIQNALTKIVAAMKKHRHSFWLVGHWFFVPKERDAVTAELVRERKKVCDAAKNEYKQILDDLVDQGLPESFLEEPGV</sequence>
<feature type="compositionally biased region" description="Low complexity" evidence="1">
    <location>
        <begin position="104"/>
        <end position="116"/>
    </location>
</feature>
<protein>
    <submittedName>
        <fullName evidence="2">Unnamed protein product</fullName>
    </submittedName>
</protein>
<evidence type="ECO:0000256" key="1">
    <source>
        <dbReference type="SAM" id="MobiDB-lite"/>
    </source>
</evidence>
<organism evidence="2 3">
    <name type="scientific">Phytophthora fragariaefolia</name>
    <dbReference type="NCBI Taxonomy" id="1490495"/>
    <lineage>
        <taxon>Eukaryota</taxon>
        <taxon>Sar</taxon>
        <taxon>Stramenopiles</taxon>
        <taxon>Oomycota</taxon>
        <taxon>Peronosporomycetes</taxon>
        <taxon>Peronosporales</taxon>
        <taxon>Peronosporaceae</taxon>
        <taxon>Phytophthora</taxon>
    </lineage>
</organism>
<accession>A0A9W7CUN7</accession>
<dbReference type="OrthoDB" id="100243at2759"/>
<dbReference type="AlphaFoldDB" id="A0A9W7CUN7"/>
<reference evidence="2" key="1">
    <citation type="submission" date="2023-04" db="EMBL/GenBank/DDBJ databases">
        <title>Phytophthora fragariaefolia NBRC 109709.</title>
        <authorList>
            <person name="Ichikawa N."/>
            <person name="Sato H."/>
            <person name="Tonouchi N."/>
        </authorList>
    </citation>
    <scope>NUCLEOTIDE SEQUENCE</scope>
    <source>
        <strain evidence="2">NBRC 109709</strain>
    </source>
</reference>
<feature type="region of interest" description="Disordered" evidence="1">
    <location>
        <begin position="69"/>
        <end position="142"/>
    </location>
</feature>
<dbReference type="Proteomes" id="UP001165121">
    <property type="component" value="Unassembled WGS sequence"/>
</dbReference>